<evidence type="ECO:0000313" key="10">
    <source>
        <dbReference type="EMBL" id="CAI5443219.1"/>
    </source>
</evidence>
<evidence type="ECO:0000256" key="2">
    <source>
        <dbReference type="ARBA" id="ARBA00004173"/>
    </source>
</evidence>
<comment type="subcellular location">
    <subcellularLocation>
        <location evidence="1">Membrane</location>
        <topology evidence="1">Single-pass membrane protein</topology>
    </subcellularLocation>
    <subcellularLocation>
        <location evidence="2">Mitochondrion</location>
    </subcellularLocation>
</comment>
<dbReference type="AlphaFoldDB" id="A0A9P1IDL1"/>
<proteinExistence type="inferred from homology"/>
<evidence type="ECO:0000256" key="3">
    <source>
        <dbReference type="ARBA" id="ARBA00007363"/>
    </source>
</evidence>
<gene>
    <name evidence="10" type="ORF">CAMP_LOCUS5856</name>
</gene>
<evidence type="ECO:0000256" key="6">
    <source>
        <dbReference type="ARBA" id="ARBA00023136"/>
    </source>
</evidence>
<dbReference type="PROSITE" id="PS51503">
    <property type="entry name" value="HIG1"/>
    <property type="match status" value="1"/>
</dbReference>
<evidence type="ECO:0000256" key="7">
    <source>
        <dbReference type="SAM" id="MobiDB-lite"/>
    </source>
</evidence>
<evidence type="ECO:0000256" key="5">
    <source>
        <dbReference type="ARBA" id="ARBA00022989"/>
    </source>
</evidence>
<dbReference type="Proteomes" id="UP001152747">
    <property type="component" value="Unassembled WGS sequence"/>
</dbReference>
<dbReference type="Gene3D" id="6.10.140.1320">
    <property type="match status" value="1"/>
</dbReference>
<feature type="transmembrane region" description="Helical" evidence="8">
    <location>
        <begin position="151"/>
        <end position="168"/>
    </location>
</feature>
<keyword evidence="4 8" id="KW-0812">Transmembrane</keyword>
<dbReference type="GO" id="GO:0005739">
    <property type="term" value="C:mitochondrion"/>
    <property type="evidence" value="ECO:0007669"/>
    <property type="project" value="UniProtKB-SubCell"/>
</dbReference>
<feature type="transmembrane region" description="Helical" evidence="8">
    <location>
        <begin position="303"/>
        <end position="322"/>
    </location>
</feature>
<name>A0A9P1IDL1_9PELO</name>
<dbReference type="OrthoDB" id="6604018at2759"/>
<dbReference type="GO" id="GO:0016020">
    <property type="term" value="C:membrane"/>
    <property type="evidence" value="ECO:0007669"/>
    <property type="project" value="UniProtKB-SubCell"/>
</dbReference>
<evidence type="ECO:0000256" key="4">
    <source>
        <dbReference type="ARBA" id="ARBA00022692"/>
    </source>
</evidence>
<evidence type="ECO:0000256" key="1">
    <source>
        <dbReference type="ARBA" id="ARBA00004167"/>
    </source>
</evidence>
<reference evidence="10" key="1">
    <citation type="submission" date="2022-11" db="EMBL/GenBank/DDBJ databases">
        <authorList>
            <person name="Kikuchi T."/>
        </authorList>
    </citation>
    <scope>NUCLEOTIDE SEQUENCE</scope>
    <source>
        <strain evidence="10">PS1010</strain>
    </source>
</reference>
<keyword evidence="11" id="KW-1185">Reference proteome</keyword>
<feature type="compositionally biased region" description="Low complexity" evidence="7">
    <location>
        <begin position="59"/>
        <end position="68"/>
    </location>
</feature>
<keyword evidence="5 8" id="KW-1133">Transmembrane helix</keyword>
<dbReference type="InterPro" id="IPR007667">
    <property type="entry name" value="Hypoxia_induced_domain"/>
</dbReference>
<keyword evidence="6 8" id="KW-0472">Membrane</keyword>
<feature type="compositionally biased region" description="Polar residues" evidence="7">
    <location>
        <begin position="69"/>
        <end position="91"/>
    </location>
</feature>
<organism evidence="10 11">
    <name type="scientific">Caenorhabditis angaria</name>
    <dbReference type="NCBI Taxonomy" id="860376"/>
    <lineage>
        <taxon>Eukaryota</taxon>
        <taxon>Metazoa</taxon>
        <taxon>Ecdysozoa</taxon>
        <taxon>Nematoda</taxon>
        <taxon>Chromadorea</taxon>
        <taxon>Rhabditida</taxon>
        <taxon>Rhabditina</taxon>
        <taxon>Rhabditomorpha</taxon>
        <taxon>Rhabditoidea</taxon>
        <taxon>Rhabditidae</taxon>
        <taxon>Peloderinae</taxon>
        <taxon>Caenorhabditis</taxon>
    </lineage>
</organism>
<dbReference type="InterPro" id="IPR009432">
    <property type="entry name" value="DUF1075"/>
</dbReference>
<accession>A0A9P1IDL1</accession>
<evidence type="ECO:0000259" key="9">
    <source>
        <dbReference type="PROSITE" id="PS51503"/>
    </source>
</evidence>
<evidence type="ECO:0000256" key="8">
    <source>
        <dbReference type="SAM" id="Phobius"/>
    </source>
</evidence>
<feature type="region of interest" description="Disordered" evidence="7">
    <location>
        <begin position="52"/>
        <end position="91"/>
    </location>
</feature>
<comment type="caution">
    <text evidence="10">The sequence shown here is derived from an EMBL/GenBank/DDBJ whole genome shotgun (WGS) entry which is preliminary data.</text>
</comment>
<dbReference type="PANTHER" id="PTHR13674">
    <property type="entry name" value="GROWTH AND TRANSFORMATION-DEPENDENT PROTEIN"/>
    <property type="match status" value="1"/>
</dbReference>
<protein>
    <recommendedName>
        <fullName evidence="9">HIG1 domain-containing protein</fullName>
    </recommendedName>
</protein>
<feature type="transmembrane region" description="Helical" evidence="8">
    <location>
        <begin position="262"/>
        <end position="282"/>
    </location>
</feature>
<feature type="domain" description="HIG1" evidence="9">
    <location>
        <begin position="236"/>
        <end position="329"/>
    </location>
</feature>
<dbReference type="Pfam" id="PF06388">
    <property type="entry name" value="DUF1075"/>
    <property type="match status" value="1"/>
</dbReference>
<dbReference type="Pfam" id="PF04588">
    <property type="entry name" value="HIG_1_N"/>
    <property type="match status" value="1"/>
</dbReference>
<dbReference type="EMBL" id="CANHGI010000002">
    <property type="protein sequence ID" value="CAI5443219.1"/>
    <property type="molecule type" value="Genomic_DNA"/>
</dbReference>
<evidence type="ECO:0000313" key="11">
    <source>
        <dbReference type="Proteomes" id="UP001152747"/>
    </source>
</evidence>
<sequence length="332" mass="37288">MYTCRKQKKRKKFHRHTKVYEMIGCARKAGSSGKSLYRITVRNFDPLEAKMAQKRAEVQRAQQQQLEQSDGQIGTDPNSSPQKSTTYSTKSDFQQSVFDTRFQGSDAESGQKPTKMQRKFLVLTKLYPHQDAIPEYVHNGTMNRMHDRMRVVYIITASIFFFSTFYIAEKSMAAKISRDRDAGVVMGIFRKALMNVAGVKEEEPKKGTYEWKKENLSPEQMARTMDNKEKYSGIPAIPVDIGFHGGKNTSGAKSTGFFSNAASNPGVIVGMAATTVALLGMFRSSFIGDKVGAQKMMQYRIMAQFFTVTALVAGVTIFGATYEDDEHSTQKQ</sequence>
<comment type="similarity">
    <text evidence="3">Belongs to the UPF0389 family.</text>
</comment>
<dbReference type="PANTHER" id="PTHR13674:SF5">
    <property type="entry name" value="UPF0389 PROTEIN CG9231"/>
    <property type="match status" value="1"/>
</dbReference>